<feature type="binding site" evidence="10">
    <location>
        <begin position="179"/>
        <end position="180"/>
    </location>
    <ligand>
        <name>substrate</name>
    </ligand>
</feature>
<comment type="pathway">
    <text evidence="10">Cell wall biogenesis; peptidoglycan recycling.</text>
</comment>
<dbReference type="SUPFAM" id="SSF51445">
    <property type="entry name" value="(Trans)glycosidases"/>
    <property type="match status" value="1"/>
</dbReference>
<dbReference type="Proteomes" id="UP000007564">
    <property type="component" value="Chromosome"/>
</dbReference>
<name>A0A0C6P0Z5_BORBO</name>
<evidence type="ECO:0000256" key="3">
    <source>
        <dbReference type="ARBA" id="ARBA00022618"/>
    </source>
</evidence>
<dbReference type="Pfam" id="PF00933">
    <property type="entry name" value="Glyco_hydro_3"/>
    <property type="match status" value="1"/>
</dbReference>
<evidence type="ECO:0000259" key="11">
    <source>
        <dbReference type="Pfam" id="PF00933"/>
    </source>
</evidence>
<sequence length="353" mass="38724">MSSKKKTKPVLPPGPVMVDVAGTTLTKDEKRRLRNPLVGGVILFARNFTDRRQLCALTRAIHKARKEPLLIAVDHEGGRVQRFRDDGFTALPPMQELGKLWDRDPLAAMRLATEAGYVLAAELRACGVDLSFTPVLDLDYGVSKVIGNRAFHHDARVVTMLSRALAQGLALAGMAACGKHFPGHGFVGADSHHEIPVDPRPLARILKDDAAPYAWLGDLVMPAVMPAHVIYPKVDAQPAGFSRRWVSEILRERLGYDGVVFSDDLTMEGASVAGDILARAEAALGAGCDMVLVCNRPDLADELLDRLQVQHPAASVERIRRLMPRFAAPDWDTLQNDSRYQHARRLQSQIVSG</sequence>
<dbReference type="InterPro" id="IPR022956">
    <property type="entry name" value="Beta_hexosaminidase_bac"/>
</dbReference>
<evidence type="ECO:0000256" key="2">
    <source>
        <dbReference type="ARBA" id="ARBA00022490"/>
    </source>
</evidence>
<dbReference type="OrthoDB" id="9786661at2"/>
<dbReference type="EMBL" id="HE965806">
    <property type="protein sequence ID" value="CCJ53065.1"/>
    <property type="molecule type" value="Genomic_DNA"/>
</dbReference>
<dbReference type="GO" id="GO:0004563">
    <property type="term" value="F:beta-N-acetylhexosaminidase activity"/>
    <property type="evidence" value="ECO:0007669"/>
    <property type="project" value="UniProtKB-UniRule"/>
</dbReference>
<gene>
    <name evidence="10 12" type="primary">nagZ</name>
    <name evidence="12" type="ORF">BN112_1147</name>
</gene>
<dbReference type="HOGENOM" id="CLU_008392_0_0_4"/>
<keyword evidence="8 10" id="KW-0131">Cell cycle</keyword>
<dbReference type="InterPro" id="IPR036962">
    <property type="entry name" value="Glyco_hydro_3_N_sf"/>
</dbReference>
<comment type="function">
    <text evidence="10">Plays a role in peptidoglycan recycling by cleaving the terminal beta-1,4-linked N-acetylglucosamine (GlcNAc) from peptide-linked peptidoglycan fragments, giving rise to free GlcNAc, anhydro-N-acetylmuramic acid and anhydro-N-acetylmuramic acid-linked peptides.</text>
</comment>
<evidence type="ECO:0000256" key="4">
    <source>
        <dbReference type="ARBA" id="ARBA00022801"/>
    </source>
</evidence>
<keyword evidence="9 10" id="KW-0961">Cell wall biogenesis/degradation</keyword>
<dbReference type="GO" id="GO:0005737">
    <property type="term" value="C:cytoplasm"/>
    <property type="evidence" value="ECO:0007669"/>
    <property type="project" value="UniProtKB-SubCell"/>
</dbReference>
<organism evidence="12 13">
    <name type="scientific">Bordetella bronchiseptica 253</name>
    <dbReference type="NCBI Taxonomy" id="568707"/>
    <lineage>
        <taxon>Bacteria</taxon>
        <taxon>Pseudomonadati</taxon>
        <taxon>Pseudomonadota</taxon>
        <taxon>Betaproteobacteria</taxon>
        <taxon>Burkholderiales</taxon>
        <taxon>Alcaligenaceae</taxon>
        <taxon>Bordetella</taxon>
    </lineage>
</organism>
<keyword evidence="5 10" id="KW-0133">Cell shape</keyword>
<evidence type="ECO:0000256" key="7">
    <source>
        <dbReference type="ARBA" id="ARBA00023295"/>
    </source>
</evidence>
<keyword evidence="2 10" id="KW-0963">Cytoplasm</keyword>
<keyword evidence="6 10" id="KW-0573">Peptidoglycan synthesis</keyword>
<dbReference type="NCBIfam" id="NF003740">
    <property type="entry name" value="PRK05337.1"/>
    <property type="match status" value="1"/>
</dbReference>
<dbReference type="EC" id="3.2.1.52" evidence="10"/>
<dbReference type="KEGG" id="bbh:BN112_1147"/>
<dbReference type="PROSITE" id="PS00775">
    <property type="entry name" value="GLYCOSYL_HYDROL_F3"/>
    <property type="match status" value="1"/>
</dbReference>
<comment type="catalytic activity">
    <reaction evidence="1 10">
        <text>Hydrolysis of terminal non-reducing N-acetyl-D-hexosamine residues in N-acetyl-beta-D-hexosaminides.</text>
        <dbReference type="EC" id="3.2.1.52"/>
    </reaction>
</comment>
<dbReference type="Gene3D" id="3.20.20.300">
    <property type="entry name" value="Glycoside hydrolase, family 3, N-terminal domain"/>
    <property type="match status" value="1"/>
</dbReference>
<evidence type="ECO:0000256" key="6">
    <source>
        <dbReference type="ARBA" id="ARBA00022984"/>
    </source>
</evidence>
<evidence type="ECO:0000256" key="8">
    <source>
        <dbReference type="ARBA" id="ARBA00023306"/>
    </source>
</evidence>
<dbReference type="InterPro" id="IPR019800">
    <property type="entry name" value="Glyco_hydro_3_AS"/>
</dbReference>
<protein>
    <recommendedName>
        <fullName evidence="10">Beta-hexosaminidase</fullName>
        <ecNumber evidence="10">3.2.1.52</ecNumber>
    </recommendedName>
    <alternativeName>
        <fullName evidence="10">Beta-N-acetylhexosaminidase</fullName>
    </alternativeName>
    <alternativeName>
        <fullName evidence="10">N-acetyl-beta-glucosaminidase</fullName>
    </alternativeName>
</protein>
<accession>A0A0C6P0Z5</accession>
<evidence type="ECO:0000256" key="9">
    <source>
        <dbReference type="ARBA" id="ARBA00023316"/>
    </source>
</evidence>
<dbReference type="GO" id="GO:0051301">
    <property type="term" value="P:cell division"/>
    <property type="evidence" value="ECO:0007669"/>
    <property type="project" value="UniProtKB-KW"/>
</dbReference>
<evidence type="ECO:0000256" key="1">
    <source>
        <dbReference type="ARBA" id="ARBA00001231"/>
    </source>
</evidence>
<feature type="domain" description="Glycoside hydrolase family 3 N-terminal" evidence="11">
    <location>
        <begin position="24"/>
        <end position="321"/>
    </location>
</feature>
<evidence type="ECO:0000313" key="13">
    <source>
        <dbReference type="Proteomes" id="UP000007564"/>
    </source>
</evidence>
<dbReference type="RefSeq" id="WP_003810348.1">
    <property type="nucleotide sequence ID" value="NC_019382.1"/>
</dbReference>
<evidence type="ECO:0000256" key="10">
    <source>
        <dbReference type="HAMAP-Rule" id="MF_00364"/>
    </source>
</evidence>
<keyword evidence="7 10" id="KW-0326">Glycosidase</keyword>
<comment type="subcellular location">
    <subcellularLocation>
        <location evidence="10">Cytoplasm</location>
    </subcellularLocation>
</comment>
<feature type="site" description="Important for catalytic activity" evidence="10">
    <location>
        <position position="190"/>
    </location>
</feature>
<dbReference type="PANTHER" id="PTHR30480:SF13">
    <property type="entry name" value="BETA-HEXOSAMINIDASE"/>
    <property type="match status" value="1"/>
</dbReference>
<dbReference type="GeneID" id="93203528"/>
<evidence type="ECO:0000256" key="5">
    <source>
        <dbReference type="ARBA" id="ARBA00022960"/>
    </source>
</evidence>
<dbReference type="GO" id="GO:0071555">
    <property type="term" value="P:cell wall organization"/>
    <property type="evidence" value="ECO:0007669"/>
    <property type="project" value="UniProtKB-KW"/>
</dbReference>
<feature type="active site" description="Proton donor/acceptor" evidence="10">
    <location>
        <position position="192"/>
    </location>
</feature>
<proteinExistence type="inferred from homology"/>
<dbReference type="GO" id="GO:0005975">
    <property type="term" value="P:carbohydrate metabolic process"/>
    <property type="evidence" value="ECO:0007669"/>
    <property type="project" value="InterPro"/>
</dbReference>
<dbReference type="GO" id="GO:0009252">
    <property type="term" value="P:peptidoglycan biosynthetic process"/>
    <property type="evidence" value="ECO:0007669"/>
    <property type="project" value="UniProtKB-KW"/>
</dbReference>
<dbReference type="PANTHER" id="PTHR30480">
    <property type="entry name" value="BETA-HEXOSAMINIDASE-RELATED"/>
    <property type="match status" value="1"/>
</dbReference>
<feature type="binding site" evidence="10">
    <location>
        <position position="74"/>
    </location>
    <ligand>
        <name>substrate</name>
    </ligand>
</feature>
<reference evidence="12 13" key="1">
    <citation type="journal article" date="2012" name="BMC Genomics">
        <title>Comparative genomics of the classical Bordetella subspecies: the evolution and exchange of virulence-associated diversity amongst closely related pathogens.</title>
        <authorList>
            <person name="Park J."/>
            <person name="Zhang Y."/>
            <person name="Buboltz A.M."/>
            <person name="Zhang X."/>
            <person name="Schuster S.C."/>
            <person name="Ahuja U."/>
            <person name="Liu M."/>
            <person name="Miller J.F."/>
            <person name="Sebaihia M."/>
            <person name="Bentley S.D."/>
            <person name="Parkhill J."/>
            <person name="Harvill E.T."/>
        </authorList>
    </citation>
    <scope>NUCLEOTIDE SEQUENCE [LARGE SCALE GENOMIC DNA]</scope>
    <source>
        <strain evidence="12 13">253</strain>
    </source>
</reference>
<keyword evidence="4 10" id="KW-0378">Hydrolase</keyword>
<evidence type="ECO:0000313" key="12">
    <source>
        <dbReference type="EMBL" id="CCJ53065.1"/>
    </source>
</evidence>
<dbReference type="InterPro" id="IPR017853">
    <property type="entry name" value="GH"/>
</dbReference>
<comment type="similarity">
    <text evidence="10">Belongs to the glycosyl hydrolase 3 family. NagZ subfamily.</text>
</comment>
<feature type="binding site" evidence="10">
    <location>
        <position position="82"/>
    </location>
    <ligand>
        <name>substrate</name>
    </ligand>
</feature>
<feature type="binding site" evidence="10">
    <location>
        <position position="149"/>
    </location>
    <ligand>
        <name>substrate</name>
    </ligand>
</feature>
<dbReference type="AlphaFoldDB" id="A0A0C6P0Z5"/>
<dbReference type="HAMAP" id="MF_00364">
    <property type="entry name" value="NagZ"/>
    <property type="match status" value="1"/>
</dbReference>
<feature type="active site" description="Nucleophile" evidence="10">
    <location>
        <position position="263"/>
    </location>
</feature>
<keyword evidence="3 10" id="KW-0132">Cell division</keyword>
<dbReference type="GO" id="GO:0008360">
    <property type="term" value="P:regulation of cell shape"/>
    <property type="evidence" value="ECO:0007669"/>
    <property type="project" value="UniProtKB-KW"/>
</dbReference>
<dbReference type="SMR" id="A0A0C6P0Z5"/>
<dbReference type="InterPro" id="IPR001764">
    <property type="entry name" value="Glyco_hydro_3_N"/>
</dbReference>
<dbReference type="InterPro" id="IPR050226">
    <property type="entry name" value="NagZ_Beta-hexosaminidase"/>
</dbReference>
<dbReference type="UniPathway" id="UPA00544"/>
<dbReference type="GO" id="GO:0009254">
    <property type="term" value="P:peptidoglycan turnover"/>
    <property type="evidence" value="ECO:0007669"/>
    <property type="project" value="UniProtKB-UniRule"/>
</dbReference>